<dbReference type="Pfam" id="PF11799">
    <property type="entry name" value="IMS_C"/>
    <property type="match status" value="1"/>
</dbReference>
<reference evidence="20" key="1">
    <citation type="journal article" date="2018" name="Nat. Microbiol.">
        <title>Leveraging single-cell genomics to expand the fungal tree of life.</title>
        <authorList>
            <person name="Ahrendt S.R."/>
            <person name="Quandt C.A."/>
            <person name="Ciobanu D."/>
            <person name="Clum A."/>
            <person name="Salamov A."/>
            <person name="Andreopoulos B."/>
            <person name="Cheng J.F."/>
            <person name="Woyke T."/>
            <person name="Pelin A."/>
            <person name="Henrissat B."/>
            <person name="Reynolds N.K."/>
            <person name="Benny G.L."/>
            <person name="Smith M.E."/>
            <person name="James T.Y."/>
            <person name="Grigoriev I.V."/>
        </authorList>
    </citation>
    <scope>NUCLEOTIDE SEQUENCE [LARGE SCALE GENOMIC DNA]</scope>
    <source>
        <strain evidence="20">Baker2002</strain>
    </source>
</reference>
<dbReference type="GO" id="GO:0042276">
    <property type="term" value="P:error-prone translesion synthesis"/>
    <property type="evidence" value="ECO:0007669"/>
    <property type="project" value="TreeGrafter"/>
</dbReference>
<evidence type="ECO:0000256" key="14">
    <source>
        <dbReference type="ARBA" id="ARBA00058985"/>
    </source>
</evidence>
<dbReference type="Pfam" id="PF21999">
    <property type="entry name" value="IMS_HHH_1"/>
    <property type="match status" value="1"/>
</dbReference>
<organism evidence="19 20">
    <name type="scientific">Metschnikowia bicuspidata</name>
    <dbReference type="NCBI Taxonomy" id="27322"/>
    <lineage>
        <taxon>Eukaryota</taxon>
        <taxon>Fungi</taxon>
        <taxon>Dikarya</taxon>
        <taxon>Ascomycota</taxon>
        <taxon>Saccharomycotina</taxon>
        <taxon>Pichiomycetes</taxon>
        <taxon>Metschnikowiaceae</taxon>
        <taxon>Metschnikowia</taxon>
    </lineage>
</organism>
<feature type="region of interest" description="Disordered" evidence="16">
    <location>
        <begin position="862"/>
        <end position="891"/>
    </location>
</feature>
<feature type="domain" description="BRCT" evidence="17">
    <location>
        <begin position="146"/>
        <end position="234"/>
    </location>
</feature>
<keyword evidence="10" id="KW-0460">Magnesium</keyword>
<dbReference type="SMART" id="SM00292">
    <property type="entry name" value="BRCT"/>
    <property type="match status" value="1"/>
</dbReference>
<dbReference type="PANTHER" id="PTHR45990">
    <property type="entry name" value="DNA REPAIR PROTEIN REV1"/>
    <property type="match status" value="1"/>
</dbReference>
<evidence type="ECO:0000313" key="20">
    <source>
        <dbReference type="Proteomes" id="UP000268321"/>
    </source>
</evidence>
<feature type="region of interest" description="Disordered" evidence="16">
    <location>
        <begin position="27"/>
        <end position="58"/>
    </location>
</feature>
<dbReference type="InterPro" id="IPR043128">
    <property type="entry name" value="Rev_trsase/Diguanyl_cyclase"/>
</dbReference>
<dbReference type="Gene3D" id="3.30.70.270">
    <property type="match status" value="1"/>
</dbReference>
<accession>A0A4P9ZGM4</accession>
<dbReference type="InterPro" id="IPR053848">
    <property type="entry name" value="IMS_HHH_1"/>
</dbReference>
<comment type="function">
    <text evidence="14">Deoxycytidyl transferase involved in DNA repair. Transfers a dCMP residue from dCTP to the 3'-end of a DNA primer in a template-dependent reaction. May assist in the first step in the bypass of abasic lesions by the insertion of a nucleotide opposite the lesion. Required for normal induction of mutations by physical and chemical agents. Involved in mitochondrial DNA mutagenesis.</text>
</comment>
<dbReference type="InterPro" id="IPR025527">
    <property type="entry name" value="HUWE1/Rev1_UBM"/>
</dbReference>
<evidence type="ECO:0000256" key="4">
    <source>
        <dbReference type="ARBA" id="ARBA00020399"/>
    </source>
</evidence>
<comment type="subcellular location">
    <subcellularLocation>
        <location evidence="2">Nucleus</location>
    </subcellularLocation>
</comment>
<dbReference type="InterPro" id="IPR001357">
    <property type="entry name" value="BRCT_dom"/>
</dbReference>
<evidence type="ECO:0000256" key="2">
    <source>
        <dbReference type="ARBA" id="ARBA00004123"/>
    </source>
</evidence>
<dbReference type="GO" id="GO:0003684">
    <property type="term" value="F:damaged DNA binding"/>
    <property type="evidence" value="ECO:0007669"/>
    <property type="project" value="InterPro"/>
</dbReference>
<comment type="cofactor">
    <cofactor evidence="1">
        <name>Mg(2+)</name>
        <dbReference type="ChEBI" id="CHEBI:18420"/>
    </cofactor>
</comment>
<dbReference type="InterPro" id="IPR036420">
    <property type="entry name" value="BRCT_dom_sf"/>
</dbReference>
<dbReference type="PANTHER" id="PTHR45990:SF1">
    <property type="entry name" value="DNA REPAIR PROTEIN REV1"/>
    <property type="match status" value="1"/>
</dbReference>
<dbReference type="GO" id="GO:0005634">
    <property type="term" value="C:nucleus"/>
    <property type="evidence" value="ECO:0007669"/>
    <property type="project" value="UniProtKB-SubCell"/>
</dbReference>
<keyword evidence="11" id="KW-0238">DNA-binding</keyword>
<evidence type="ECO:0000259" key="17">
    <source>
        <dbReference type="PROSITE" id="PS50172"/>
    </source>
</evidence>
<dbReference type="AlphaFoldDB" id="A0A4P9ZGM4"/>
<dbReference type="Proteomes" id="UP000268321">
    <property type="component" value="Unassembled WGS sequence"/>
</dbReference>
<dbReference type="SUPFAM" id="SSF56672">
    <property type="entry name" value="DNA/RNA polymerases"/>
    <property type="match status" value="1"/>
</dbReference>
<keyword evidence="9" id="KW-0227">DNA damage</keyword>
<dbReference type="PROSITE" id="PS50172">
    <property type="entry name" value="BRCT"/>
    <property type="match status" value="1"/>
</dbReference>
<dbReference type="InterPro" id="IPR017961">
    <property type="entry name" value="DNA_pol_Y-fam_little_finger"/>
</dbReference>
<dbReference type="Gene3D" id="6.10.250.1490">
    <property type="match status" value="1"/>
</dbReference>
<dbReference type="InterPro" id="IPR001126">
    <property type="entry name" value="UmuC"/>
</dbReference>
<dbReference type="Pfam" id="PF16589">
    <property type="entry name" value="BRCT_2"/>
    <property type="match status" value="1"/>
</dbReference>
<dbReference type="SUPFAM" id="SSF100879">
    <property type="entry name" value="Lesion bypass DNA polymerase (Y-family), little finger domain"/>
    <property type="match status" value="1"/>
</dbReference>
<dbReference type="FunFam" id="3.30.1490.100:FF:000001">
    <property type="entry name" value="DNA repair protein REV1"/>
    <property type="match status" value="1"/>
</dbReference>
<evidence type="ECO:0000256" key="13">
    <source>
        <dbReference type="ARBA" id="ARBA00023242"/>
    </source>
</evidence>
<dbReference type="OrthoDB" id="427711at2759"/>
<evidence type="ECO:0000256" key="16">
    <source>
        <dbReference type="SAM" id="MobiDB-lite"/>
    </source>
</evidence>
<sequence length="1076" mass="119711">MDACDLGETGNSSGFLDRATGALAASNPAALHRKDVGKHKHDSRGSEELGNSSHDSAFGKKDVPTNFLCIEALADNINTDHAAGQEQPYPVDLSEEHEGFGIFGLQHQFGDFATYFENKHRKQQLADQRLLQWEKKRRRANGDSSQLPAIFQGCSIYVNGHTEPSIAAIHRMVVLYGGVFLQYLNSKFAATHIVCDRLTPRKRMEFRNCRVVRARWVANCVEKQVLLDWCEYRLIDDMAHDQQRLGFPTIDTSSTRDSPGFLELLDDDGGLEDGLEYGREENSLKDIDSPENGLQGDTETVPTTTDPKNVSDASASPARLHPVFGQMDAKHPEFLAHFFANSRLHRLSTWKNDLRAQFARLVANGLHARAASPGVRRVILHIDFDCFFAAISAQRHAHVDIERDPVAVSHSGNASDVASCNYVARSAGVRNGMWLCNAKRLCPALKVIGYDFDAYERASRALYTYLVSADAFDAIFPVLIDEALVDASSYCTDHDVDTLLSRTRADILRLAGCPVSIGAGENVLLARLATRHAKPKGQLYVSGDSDAIDAFLSDVRVRDLPGIGPGLCAKLAEETRLDASAICVRDIRPYLAQKLARLLGDATGHKLYNFCRGVDPTPVRLDISSAEALLGRKSVSVEVNFGIRFDTVEQVETFLMAVARELHVRMVQLGVCGTHLILKLARRRPGTPVNPPKYLGMGLVNFVSRSASLGTCTSDWGIVGSEMKAICRILNIPPQELRGVGVTMTRLVDAAAACREQQQLRFGEGRLPRTVLLPPPINMPAVPLSSQNYPFAERVVNSESIDWDVFNALPPTIQREFRKELLRRGIPVSSKTRSPAKPAGKVYRQQLFPTQKHGEYRTVTVVESPRKRRRRDSPQKPYLSPLQGRRAPDATPVYDKTLEYDEDVLRELPASIQHEVVAECERQQRNRQLAFVSVRERLERADQRRRELEAACIDASWLHAQPRLVQPTTVDGLAAEPRAIAHQIARWIALSLPEKGPHPEDVDLFERYVRETAGQGGVVRVVGAVRTMRKRIDVEATKMRICGSGLFWDALEEWRRVLARMMAATEDACGCSVDFE</sequence>
<feature type="region of interest" description="Disordered" evidence="16">
    <location>
        <begin position="281"/>
        <end position="316"/>
    </location>
</feature>
<dbReference type="Gene3D" id="1.10.150.20">
    <property type="entry name" value="5' to 3' exonuclease, C-terminal subdomain"/>
    <property type="match status" value="1"/>
</dbReference>
<evidence type="ECO:0000256" key="1">
    <source>
        <dbReference type="ARBA" id="ARBA00001946"/>
    </source>
</evidence>
<evidence type="ECO:0000256" key="10">
    <source>
        <dbReference type="ARBA" id="ARBA00022842"/>
    </source>
</evidence>
<name>A0A4P9ZGM4_9ASCO</name>
<feature type="domain" description="UmuC" evidence="18">
    <location>
        <begin position="379"/>
        <end position="564"/>
    </location>
</feature>
<evidence type="ECO:0000256" key="11">
    <source>
        <dbReference type="ARBA" id="ARBA00023125"/>
    </source>
</evidence>
<dbReference type="Gene3D" id="3.40.50.10190">
    <property type="entry name" value="BRCT domain"/>
    <property type="match status" value="1"/>
</dbReference>
<keyword evidence="7" id="KW-0548">Nucleotidyltransferase</keyword>
<dbReference type="GO" id="GO:0070987">
    <property type="term" value="P:error-free translesion synthesis"/>
    <property type="evidence" value="ECO:0007669"/>
    <property type="project" value="TreeGrafter"/>
</dbReference>
<evidence type="ECO:0000259" key="18">
    <source>
        <dbReference type="PROSITE" id="PS50173"/>
    </source>
</evidence>
<dbReference type="InterPro" id="IPR036775">
    <property type="entry name" value="DNA_pol_Y-fam_lit_finger_sf"/>
</dbReference>
<keyword evidence="5" id="KW-0237">DNA synthesis</keyword>
<proteinExistence type="inferred from homology"/>
<evidence type="ECO:0000256" key="3">
    <source>
        <dbReference type="ARBA" id="ARBA00010945"/>
    </source>
</evidence>
<dbReference type="Pfam" id="PF00817">
    <property type="entry name" value="IMS"/>
    <property type="match status" value="1"/>
</dbReference>
<dbReference type="GO" id="GO:0006281">
    <property type="term" value="P:DNA repair"/>
    <property type="evidence" value="ECO:0007669"/>
    <property type="project" value="UniProtKB-KW"/>
</dbReference>
<evidence type="ECO:0000313" key="19">
    <source>
        <dbReference type="EMBL" id="RKP32247.1"/>
    </source>
</evidence>
<dbReference type="GO" id="GO:0046872">
    <property type="term" value="F:metal ion binding"/>
    <property type="evidence" value="ECO:0007669"/>
    <property type="project" value="UniProtKB-KW"/>
</dbReference>
<dbReference type="Pfam" id="PF14377">
    <property type="entry name" value="UBM"/>
    <property type="match status" value="2"/>
</dbReference>
<evidence type="ECO:0000256" key="7">
    <source>
        <dbReference type="ARBA" id="ARBA00022695"/>
    </source>
</evidence>
<evidence type="ECO:0000256" key="6">
    <source>
        <dbReference type="ARBA" id="ARBA00022679"/>
    </source>
</evidence>
<comment type="similarity">
    <text evidence="3">Belongs to the DNA polymerase type-Y family.</text>
</comment>
<protein>
    <recommendedName>
        <fullName evidence="4">DNA repair protein REV1</fullName>
    </recommendedName>
    <alternativeName>
        <fullName evidence="15">Reversionless protein 1</fullName>
    </alternativeName>
</protein>
<keyword evidence="12" id="KW-0234">DNA repair</keyword>
<keyword evidence="20" id="KW-1185">Reference proteome</keyword>
<dbReference type="InterPro" id="IPR043502">
    <property type="entry name" value="DNA/RNA_pol_sf"/>
</dbReference>
<dbReference type="GO" id="GO:0003887">
    <property type="term" value="F:DNA-directed DNA polymerase activity"/>
    <property type="evidence" value="ECO:0007669"/>
    <property type="project" value="InterPro"/>
</dbReference>
<dbReference type="GO" id="GO:0017125">
    <property type="term" value="F:deoxycytidyl transferase activity"/>
    <property type="evidence" value="ECO:0007669"/>
    <property type="project" value="TreeGrafter"/>
</dbReference>
<dbReference type="Gene3D" id="3.30.1490.100">
    <property type="entry name" value="DNA polymerase, Y-family, little finger domain"/>
    <property type="match status" value="1"/>
</dbReference>
<dbReference type="Gene3D" id="3.40.1170.60">
    <property type="match status" value="1"/>
</dbReference>
<evidence type="ECO:0000256" key="9">
    <source>
        <dbReference type="ARBA" id="ARBA00022763"/>
    </source>
</evidence>
<keyword evidence="13" id="KW-0539">Nucleus</keyword>
<keyword evidence="6" id="KW-0808">Transferase</keyword>
<dbReference type="PROSITE" id="PS50173">
    <property type="entry name" value="UMUC"/>
    <property type="match status" value="1"/>
</dbReference>
<evidence type="ECO:0000256" key="12">
    <source>
        <dbReference type="ARBA" id="ARBA00023204"/>
    </source>
</evidence>
<evidence type="ECO:0000256" key="8">
    <source>
        <dbReference type="ARBA" id="ARBA00022723"/>
    </source>
</evidence>
<feature type="compositionally biased region" description="Polar residues" evidence="16">
    <location>
        <begin position="295"/>
        <end position="314"/>
    </location>
</feature>
<gene>
    <name evidence="19" type="ORF">METBISCDRAFT_12668</name>
</gene>
<evidence type="ECO:0000256" key="5">
    <source>
        <dbReference type="ARBA" id="ARBA00022634"/>
    </source>
</evidence>
<keyword evidence="8" id="KW-0479">Metal-binding</keyword>
<dbReference type="SUPFAM" id="SSF52113">
    <property type="entry name" value="BRCT domain"/>
    <property type="match status" value="1"/>
</dbReference>
<evidence type="ECO:0000256" key="15">
    <source>
        <dbReference type="ARBA" id="ARBA00081902"/>
    </source>
</evidence>
<dbReference type="FunFam" id="3.40.50.10190:FF:000011">
    <property type="entry name" value="DNA repair protein REV1"/>
    <property type="match status" value="1"/>
</dbReference>
<dbReference type="EMBL" id="ML004433">
    <property type="protein sequence ID" value="RKP32247.1"/>
    <property type="molecule type" value="Genomic_DNA"/>
</dbReference>